<feature type="compositionally biased region" description="Basic and acidic residues" evidence="1">
    <location>
        <begin position="87"/>
        <end position="106"/>
    </location>
</feature>
<dbReference type="PROSITE" id="PS50181">
    <property type="entry name" value="FBOX"/>
    <property type="match status" value="1"/>
</dbReference>
<comment type="caution">
    <text evidence="3">The sequence shown here is derived from an EMBL/GenBank/DDBJ whole genome shotgun (WGS) entry which is preliminary data.</text>
</comment>
<organism evidence="3 4">
    <name type="scientific">Parachaetomium inaequale</name>
    <dbReference type="NCBI Taxonomy" id="2588326"/>
    <lineage>
        <taxon>Eukaryota</taxon>
        <taxon>Fungi</taxon>
        <taxon>Dikarya</taxon>
        <taxon>Ascomycota</taxon>
        <taxon>Pezizomycotina</taxon>
        <taxon>Sordariomycetes</taxon>
        <taxon>Sordariomycetidae</taxon>
        <taxon>Sordariales</taxon>
        <taxon>Chaetomiaceae</taxon>
        <taxon>Parachaetomium</taxon>
    </lineage>
</organism>
<evidence type="ECO:0000259" key="2">
    <source>
        <dbReference type="PROSITE" id="PS50181"/>
    </source>
</evidence>
<dbReference type="Proteomes" id="UP001303115">
    <property type="component" value="Unassembled WGS sequence"/>
</dbReference>
<feature type="domain" description="F-box" evidence="2">
    <location>
        <begin position="2"/>
        <end position="47"/>
    </location>
</feature>
<proteinExistence type="predicted"/>
<dbReference type="InterPro" id="IPR036047">
    <property type="entry name" value="F-box-like_dom_sf"/>
</dbReference>
<keyword evidence="4" id="KW-1185">Reference proteome</keyword>
<dbReference type="EMBL" id="MU854364">
    <property type="protein sequence ID" value="KAK4041086.1"/>
    <property type="molecule type" value="Genomic_DNA"/>
</dbReference>
<protein>
    <recommendedName>
        <fullName evidence="2">F-box domain-containing protein</fullName>
    </recommendedName>
</protein>
<dbReference type="AlphaFoldDB" id="A0AAN6PLH4"/>
<gene>
    <name evidence="3" type="ORF">C8A01DRAFT_34931</name>
</gene>
<dbReference type="Pfam" id="PF12937">
    <property type="entry name" value="F-box-like"/>
    <property type="match status" value="1"/>
</dbReference>
<accession>A0AAN6PLH4</accession>
<evidence type="ECO:0000256" key="1">
    <source>
        <dbReference type="SAM" id="MobiDB-lite"/>
    </source>
</evidence>
<evidence type="ECO:0000313" key="4">
    <source>
        <dbReference type="Proteomes" id="UP001303115"/>
    </source>
</evidence>
<sequence length="359" mass="40381">MTLNINTLPAEILEAIVSSLEDDDVMKLSTTCRALRARTAHRVFHTVRFSNDPRIADAALVAAKNHGVHIKVLRFVGYAGEDDDKPDDEKACRDSDLEPVHGRDGNNEDLGPGEAAAARFKPFSINFDHDYDYSNEFNCPHGAYMFEDSESWDMVHAREAKLTMCRLWANTYKALAGNKTAAGLVIENWSSRAVSTFQTAEWRTYLGRLKTLDIRITGARQAWFFTNSMEGYVKDIARMQGFFFEHLHALQTLKLSIWPEIPFGMHGTYHMPLPLRATGRMPALQHLELENVFISRDLVAFILSYSAHLRTVVLRNAQSAAAEYGECASRPLPWLDSFDALSAGLQGEDSEEEDDFALT</sequence>
<feature type="region of interest" description="Disordered" evidence="1">
    <location>
        <begin position="82"/>
        <end position="111"/>
    </location>
</feature>
<dbReference type="InterPro" id="IPR001810">
    <property type="entry name" value="F-box_dom"/>
</dbReference>
<dbReference type="SUPFAM" id="SSF81383">
    <property type="entry name" value="F-box domain"/>
    <property type="match status" value="1"/>
</dbReference>
<evidence type="ECO:0000313" key="3">
    <source>
        <dbReference type="EMBL" id="KAK4041086.1"/>
    </source>
</evidence>
<name>A0AAN6PLH4_9PEZI</name>
<reference evidence="4" key="1">
    <citation type="journal article" date="2023" name="Mol. Phylogenet. Evol.">
        <title>Genome-scale phylogeny and comparative genomics of the fungal order Sordariales.</title>
        <authorList>
            <person name="Hensen N."/>
            <person name="Bonometti L."/>
            <person name="Westerberg I."/>
            <person name="Brannstrom I.O."/>
            <person name="Guillou S."/>
            <person name="Cros-Aarteil S."/>
            <person name="Calhoun S."/>
            <person name="Haridas S."/>
            <person name="Kuo A."/>
            <person name="Mondo S."/>
            <person name="Pangilinan J."/>
            <person name="Riley R."/>
            <person name="LaButti K."/>
            <person name="Andreopoulos B."/>
            <person name="Lipzen A."/>
            <person name="Chen C."/>
            <person name="Yan M."/>
            <person name="Daum C."/>
            <person name="Ng V."/>
            <person name="Clum A."/>
            <person name="Steindorff A."/>
            <person name="Ohm R.A."/>
            <person name="Martin F."/>
            <person name="Silar P."/>
            <person name="Natvig D.O."/>
            <person name="Lalanne C."/>
            <person name="Gautier V."/>
            <person name="Ament-Velasquez S.L."/>
            <person name="Kruys A."/>
            <person name="Hutchinson M.I."/>
            <person name="Powell A.J."/>
            <person name="Barry K."/>
            <person name="Miller A.N."/>
            <person name="Grigoriev I.V."/>
            <person name="Debuchy R."/>
            <person name="Gladieux P."/>
            <person name="Hiltunen Thoren M."/>
            <person name="Johannesson H."/>
        </authorList>
    </citation>
    <scope>NUCLEOTIDE SEQUENCE [LARGE SCALE GENOMIC DNA]</scope>
    <source>
        <strain evidence="4">CBS 284.82</strain>
    </source>
</reference>